<evidence type="ECO:0000313" key="5">
    <source>
        <dbReference type="Proteomes" id="UP001477672"/>
    </source>
</evidence>
<evidence type="ECO:0000259" key="3">
    <source>
        <dbReference type="PROSITE" id="PS50977"/>
    </source>
</evidence>
<comment type="caution">
    <text evidence="4">The sequence shown here is derived from an EMBL/GenBank/DDBJ whole genome shotgun (WGS) entry which is preliminary data.</text>
</comment>
<dbReference type="Pfam" id="PF14278">
    <property type="entry name" value="TetR_C_8"/>
    <property type="match status" value="1"/>
</dbReference>
<keyword evidence="5" id="KW-1185">Reference proteome</keyword>
<dbReference type="SUPFAM" id="SSF46689">
    <property type="entry name" value="Homeodomain-like"/>
    <property type="match status" value="1"/>
</dbReference>
<protein>
    <submittedName>
        <fullName evidence="4">TetR/AcrR family transcriptional regulator C-terminal domain-containing protein</fullName>
    </submittedName>
</protein>
<evidence type="ECO:0000256" key="1">
    <source>
        <dbReference type="ARBA" id="ARBA00023125"/>
    </source>
</evidence>
<proteinExistence type="predicted"/>
<feature type="domain" description="HTH tetR-type" evidence="3">
    <location>
        <begin position="1"/>
        <end position="59"/>
    </location>
</feature>
<dbReference type="PROSITE" id="PS50977">
    <property type="entry name" value="HTH_TETR_2"/>
    <property type="match status" value="1"/>
</dbReference>
<evidence type="ECO:0000313" key="4">
    <source>
        <dbReference type="EMBL" id="MEQ2520422.1"/>
    </source>
</evidence>
<feature type="DNA-binding region" description="H-T-H motif" evidence="2">
    <location>
        <begin position="22"/>
        <end position="41"/>
    </location>
</feature>
<dbReference type="RefSeq" id="WP_349216001.1">
    <property type="nucleotide sequence ID" value="NZ_JBBMFA010000090.1"/>
</dbReference>
<dbReference type="InterPro" id="IPR001647">
    <property type="entry name" value="HTH_TetR"/>
</dbReference>
<dbReference type="EMBL" id="JBBMFA010000090">
    <property type="protein sequence ID" value="MEQ2520422.1"/>
    <property type="molecule type" value="Genomic_DNA"/>
</dbReference>
<organism evidence="4 5">
    <name type="scientific">Ruthenibacterium intestinale</name>
    <dbReference type="NCBI Taxonomy" id="3133163"/>
    <lineage>
        <taxon>Bacteria</taxon>
        <taxon>Bacillati</taxon>
        <taxon>Bacillota</taxon>
        <taxon>Clostridia</taxon>
        <taxon>Eubacteriales</taxon>
        <taxon>Oscillospiraceae</taxon>
        <taxon>Ruthenibacterium</taxon>
    </lineage>
</organism>
<reference evidence="4 5" key="1">
    <citation type="submission" date="2024-03" db="EMBL/GenBank/DDBJ databases">
        <title>Human intestinal bacterial collection.</title>
        <authorList>
            <person name="Pauvert C."/>
            <person name="Hitch T.C.A."/>
            <person name="Clavel T."/>
        </authorList>
    </citation>
    <scope>NUCLEOTIDE SEQUENCE [LARGE SCALE GENOMIC DNA]</scope>
    <source>
        <strain evidence="4 5">CLA-JM-H11</strain>
    </source>
</reference>
<accession>A0ABV1GF08</accession>
<sequence length="173" mass="19724">MKEKIADQLNALLRRKSLDKITVKELVDGCGISRQTFYYHFQDIMDVVEWQQKRVLAQGIARSLAAPDPQSAIRSLVREGLENQDWVDRLMASRRRAEIERLLVRTMSDYLAQMMLRRAPDRMLSAADADAVLCFYASGVVGLMLDGLHRRDTDPDALADRIYRLLSAQLTLG</sequence>
<dbReference type="InterPro" id="IPR009057">
    <property type="entry name" value="Homeodomain-like_sf"/>
</dbReference>
<dbReference type="Pfam" id="PF00440">
    <property type="entry name" value="TetR_N"/>
    <property type="match status" value="1"/>
</dbReference>
<dbReference type="InterPro" id="IPR039532">
    <property type="entry name" value="TetR_C_Firmicutes"/>
</dbReference>
<name>A0ABV1GF08_9FIRM</name>
<keyword evidence="1 2" id="KW-0238">DNA-binding</keyword>
<gene>
    <name evidence="4" type="ORF">WMO24_08255</name>
</gene>
<dbReference type="Gene3D" id="1.10.357.10">
    <property type="entry name" value="Tetracycline Repressor, domain 2"/>
    <property type="match status" value="1"/>
</dbReference>
<dbReference type="Proteomes" id="UP001477672">
    <property type="component" value="Unassembled WGS sequence"/>
</dbReference>
<evidence type="ECO:0000256" key="2">
    <source>
        <dbReference type="PROSITE-ProRule" id="PRU00335"/>
    </source>
</evidence>